<accession>A0A7X5C0B0</accession>
<dbReference type="SMART" id="SM00345">
    <property type="entry name" value="HTH_GNTR"/>
    <property type="match status" value="1"/>
</dbReference>
<dbReference type="InterPro" id="IPR036388">
    <property type="entry name" value="WH-like_DNA-bd_sf"/>
</dbReference>
<dbReference type="PROSITE" id="PS50949">
    <property type="entry name" value="HTH_GNTR"/>
    <property type="match status" value="1"/>
</dbReference>
<dbReference type="AlphaFoldDB" id="A0A7X5C0B0"/>
<organism evidence="5 6">
    <name type="scientific">Paenibacillus sacheonensis</name>
    <dbReference type="NCBI Taxonomy" id="742054"/>
    <lineage>
        <taxon>Bacteria</taxon>
        <taxon>Bacillati</taxon>
        <taxon>Bacillota</taxon>
        <taxon>Bacilli</taxon>
        <taxon>Bacillales</taxon>
        <taxon>Paenibacillaceae</taxon>
        <taxon>Paenibacillus</taxon>
    </lineage>
</organism>
<keyword evidence="1" id="KW-0805">Transcription regulation</keyword>
<evidence type="ECO:0000256" key="2">
    <source>
        <dbReference type="ARBA" id="ARBA00023125"/>
    </source>
</evidence>
<dbReference type="EMBL" id="JAAAMU010000036">
    <property type="protein sequence ID" value="NBC73548.1"/>
    <property type="molecule type" value="Genomic_DNA"/>
</dbReference>
<evidence type="ECO:0000256" key="1">
    <source>
        <dbReference type="ARBA" id="ARBA00023015"/>
    </source>
</evidence>
<sequence>MEKKNYLLQVDPQLTFSVNTQIKDQLKWLIGMGQLEVGDMLPSTSHLADELELNRNTINWVYSQLRDEGLVTMQKGRGTQIAGGSRTRSLVEERKSMQRLIDDTIREASAAGMDLKSFFMAGLAYTLLQPPRPTGKLRILLVECQGHDHPFYRSRIEQATGGEVEMLFLDEGSPGDAAVREAALRCDAIVATLNHAEEAKALFARHDRKVIVIGAAVEPSLLLAIANLKQGSRVAFVCLGRIGGEWMASRIREAGIQALHTEVIGMNERERLNEAARSFDKIYASDAVYSELKNLAPGKTELFPMKLEQSSANLLEEIASQAR</sequence>
<dbReference type="Gene3D" id="1.10.10.10">
    <property type="entry name" value="Winged helix-like DNA-binding domain superfamily/Winged helix DNA-binding domain"/>
    <property type="match status" value="1"/>
</dbReference>
<dbReference type="Proteomes" id="UP000558113">
    <property type="component" value="Unassembled WGS sequence"/>
</dbReference>
<dbReference type="CDD" id="cd07377">
    <property type="entry name" value="WHTH_GntR"/>
    <property type="match status" value="1"/>
</dbReference>
<dbReference type="GO" id="GO:0003700">
    <property type="term" value="F:DNA-binding transcription factor activity"/>
    <property type="evidence" value="ECO:0007669"/>
    <property type="project" value="InterPro"/>
</dbReference>
<dbReference type="InterPro" id="IPR000524">
    <property type="entry name" value="Tscrpt_reg_HTH_GntR"/>
</dbReference>
<dbReference type="OrthoDB" id="9802328at2"/>
<gene>
    <name evidence="5" type="ORF">GT003_31805</name>
</gene>
<evidence type="ECO:0000313" key="6">
    <source>
        <dbReference type="Proteomes" id="UP000558113"/>
    </source>
</evidence>
<keyword evidence="6" id="KW-1185">Reference proteome</keyword>
<dbReference type="GO" id="GO:0003677">
    <property type="term" value="F:DNA binding"/>
    <property type="evidence" value="ECO:0007669"/>
    <property type="project" value="UniProtKB-KW"/>
</dbReference>
<keyword evidence="3" id="KW-0804">Transcription</keyword>
<evidence type="ECO:0000313" key="5">
    <source>
        <dbReference type="EMBL" id="NBC73548.1"/>
    </source>
</evidence>
<protein>
    <submittedName>
        <fullName evidence="5">GntR family transcriptional regulator</fullName>
    </submittedName>
</protein>
<name>A0A7X5C0B0_9BACL</name>
<dbReference type="Pfam" id="PF00392">
    <property type="entry name" value="GntR"/>
    <property type="match status" value="1"/>
</dbReference>
<dbReference type="PANTHER" id="PTHR38445">
    <property type="entry name" value="HTH-TYPE TRANSCRIPTIONAL REPRESSOR YTRA"/>
    <property type="match status" value="1"/>
</dbReference>
<feature type="domain" description="HTH gntR-type" evidence="4">
    <location>
        <begin position="16"/>
        <end position="84"/>
    </location>
</feature>
<dbReference type="InterPro" id="IPR036390">
    <property type="entry name" value="WH_DNA-bd_sf"/>
</dbReference>
<reference evidence="5 6" key="1">
    <citation type="submission" date="2020-01" db="EMBL/GenBank/DDBJ databases">
        <title>Paenibacillus soybeanensis sp. nov. isolated from the nodules of soybean (Glycine max(L.) Merr).</title>
        <authorList>
            <person name="Wang H."/>
        </authorList>
    </citation>
    <scope>NUCLEOTIDE SEQUENCE [LARGE SCALE GENOMIC DNA]</scope>
    <source>
        <strain evidence="5 6">DSM 23054</strain>
    </source>
</reference>
<dbReference type="RefSeq" id="WP_161705689.1">
    <property type="nucleotide sequence ID" value="NZ_JAAAMU010000036.1"/>
</dbReference>
<comment type="caution">
    <text evidence="5">The sequence shown here is derived from an EMBL/GenBank/DDBJ whole genome shotgun (WGS) entry which is preliminary data.</text>
</comment>
<evidence type="ECO:0000256" key="3">
    <source>
        <dbReference type="ARBA" id="ARBA00023163"/>
    </source>
</evidence>
<dbReference type="PANTHER" id="PTHR38445:SF7">
    <property type="entry name" value="GNTR-FAMILY TRANSCRIPTIONAL REGULATOR"/>
    <property type="match status" value="1"/>
</dbReference>
<evidence type="ECO:0000259" key="4">
    <source>
        <dbReference type="PROSITE" id="PS50949"/>
    </source>
</evidence>
<proteinExistence type="predicted"/>
<dbReference type="SUPFAM" id="SSF46785">
    <property type="entry name" value="Winged helix' DNA-binding domain"/>
    <property type="match status" value="1"/>
</dbReference>
<keyword evidence="2" id="KW-0238">DNA-binding</keyword>